<dbReference type="EMBL" id="JAIWQS010000002">
    <property type="protein sequence ID" value="KAJ8773320.1"/>
    <property type="molecule type" value="Genomic_DNA"/>
</dbReference>
<keyword evidence="3" id="KW-1185">Reference proteome</keyword>
<dbReference type="Proteomes" id="UP001159364">
    <property type="component" value="Linkage Group LG02"/>
</dbReference>
<comment type="similarity">
    <text evidence="1">Belongs to the plant acyltransferase family.</text>
</comment>
<dbReference type="AlphaFoldDB" id="A0AAV8U266"/>
<dbReference type="Pfam" id="PF02458">
    <property type="entry name" value="Transferase"/>
    <property type="match status" value="1"/>
</dbReference>
<name>A0AAV8U266_9ROSI</name>
<gene>
    <name evidence="2" type="ORF">K2173_028497</name>
</gene>
<evidence type="ECO:0000313" key="2">
    <source>
        <dbReference type="EMBL" id="KAJ8773320.1"/>
    </source>
</evidence>
<evidence type="ECO:0000313" key="3">
    <source>
        <dbReference type="Proteomes" id="UP001159364"/>
    </source>
</evidence>
<sequence>MDPTFLENPVSGVMLSSVVPGELTDQGKDHELANMDLALKLHYIRGLYFFKSEAVEGLTISDLKMPMFPWLALYFTTAGRIRRSEAGRHFIKCNDCGVRIVEAQCEKTIDEWFTRDDRHLLDNHLVYDGVLGPDLGIAPLVYIQFTWFKCGGMSVGVSWAHVLGDPFSVTNFINMWGQILQGRRPPKNNLSTPPRKPFSLKQVDPVGDLWQVTDNSELETHSFNITPKHLQSILSSVYGSARRPANMSLFNLITAIIWKYLSKAREDSGPSIVTVCTRTNNKSTTKTEVPGNNMRFNVVQADFSVAKVDVSELAELIAEKQEEENSLISETVEAHQGNLDCILYGENLTFVNLEEAGVYDLELKEQKPVFANYTIRGVGDEGIVLVLPGRSDYVTEKDVGRTVTAIFPGDQLTELRKVLRQDLNVI</sequence>
<accession>A0AAV8U266</accession>
<dbReference type="Gene3D" id="3.30.559.10">
    <property type="entry name" value="Chloramphenicol acetyltransferase-like domain"/>
    <property type="match status" value="2"/>
</dbReference>
<dbReference type="InterPro" id="IPR050317">
    <property type="entry name" value="Plant_Fungal_Acyltransferase"/>
</dbReference>
<protein>
    <submittedName>
        <fullName evidence="2">Uncharacterized protein</fullName>
    </submittedName>
</protein>
<comment type="caution">
    <text evidence="2">The sequence shown here is derived from an EMBL/GenBank/DDBJ whole genome shotgun (WGS) entry which is preliminary data.</text>
</comment>
<dbReference type="PANTHER" id="PTHR31642">
    <property type="entry name" value="TRICHOTHECENE 3-O-ACETYLTRANSFERASE"/>
    <property type="match status" value="1"/>
</dbReference>
<organism evidence="2 3">
    <name type="scientific">Erythroxylum novogranatense</name>
    <dbReference type="NCBI Taxonomy" id="1862640"/>
    <lineage>
        <taxon>Eukaryota</taxon>
        <taxon>Viridiplantae</taxon>
        <taxon>Streptophyta</taxon>
        <taxon>Embryophyta</taxon>
        <taxon>Tracheophyta</taxon>
        <taxon>Spermatophyta</taxon>
        <taxon>Magnoliopsida</taxon>
        <taxon>eudicotyledons</taxon>
        <taxon>Gunneridae</taxon>
        <taxon>Pentapetalae</taxon>
        <taxon>rosids</taxon>
        <taxon>fabids</taxon>
        <taxon>Malpighiales</taxon>
        <taxon>Erythroxylaceae</taxon>
        <taxon>Erythroxylum</taxon>
    </lineage>
</organism>
<evidence type="ECO:0000256" key="1">
    <source>
        <dbReference type="ARBA" id="ARBA00009861"/>
    </source>
</evidence>
<proteinExistence type="inferred from homology"/>
<dbReference type="GO" id="GO:0016747">
    <property type="term" value="F:acyltransferase activity, transferring groups other than amino-acyl groups"/>
    <property type="evidence" value="ECO:0007669"/>
    <property type="project" value="TreeGrafter"/>
</dbReference>
<dbReference type="InterPro" id="IPR023213">
    <property type="entry name" value="CAT-like_dom_sf"/>
</dbReference>
<dbReference type="PANTHER" id="PTHR31642:SF259">
    <property type="entry name" value="PROTEIN ECERIFERUM 2"/>
    <property type="match status" value="1"/>
</dbReference>
<reference evidence="2 3" key="1">
    <citation type="submission" date="2021-09" db="EMBL/GenBank/DDBJ databases">
        <title>Genomic insights and catalytic innovation underlie evolution of tropane alkaloids biosynthesis.</title>
        <authorList>
            <person name="Wang Y.-J."/>
            <person name="Tian T."/>
            <person name="Huang J.-P."/>
            <person name="Huang S.-X."/>
        </authorList>
    </citation>
    <scope>NUCLEOTIDE SEQUENCE [LARGE SCALE GENOMIC DNA]</scope>
    <source>
        <strain evidence="2">KIB-2018</strain>
        <tissue evidence="2">Leaf</tissue>
    </source>
</reference>